<dbReference type="Pfam" id="PF07314">
    <property type="entry name" value="Lit"/>
    <property type="match status" value="1"/>
</dbReference>
<comment type="caution">
    <text evidence="2">The sequence shown here is derived from an EMBL/GenBank/DDBJ whole genome shotgun (WGS) entry which is preliminary data.</text>
</comment>
<accession>A0A136KL13</accession>
<dbReference type="InterPro" id="IPR010178">
    <property type="entry name" value="Lit"/>
</dbReference>
<feature type="transmembrane region" description="Helical" evidence="1">
    <location>
        <begin position="131"/>
        <end position="157"/>
    </location>
</feature>
<evidence type="ECO:0000313" key="3">
    <source>
        <dbReference type="Proteomes" id="UP000070449"/>
    </source>
</evidence>
<feature type="transmembrane region" description="Helical" evidence="1">
    <location>
        <begin position="188"/>
        <end position="211"/>
    </location>
</feature>
<proteinExistence type="predicted"/>
<feature type="transmembrane region" description="Helical" evidence="1">
    <location>
        <begin position="100"/>
        <end position="119"/>
    </location>
</feature>
<evidence type="ECO:0000256" key="1">
    <source>
        <dbReference type="SAM" id="Phobius"/>
    </source>
</evidence>
<evidence type="ECO:0000313" key="2">
    <source>
        <dbReference type="EMBL" id="KXK10136.1"/>
    </source>
</evidence>
<keyword evidence="1" id="KW-1133">Transmembrane helix</keyword>
<protein>
    <recommendedName>
        <fullName evidence="4">Integral membrane protein</fullName>
    </recommendedName>
</protein>
<dbReference type="Proteomes" id="UP000070449">
    <property type="component" value="Unassembled WGS sequence"/>
</dbReference>
<dbReference type="STRING" id="1617427.UZ20_WS6002000050"/>
<keyword evidence="1" id="KW-0472">Membrane</keyword>
<gene>
    <name evidence="2" type="ORF">UZ20_WS6002000050</name>
</gene>
<feature type="transmembrane region" description="Helical" evidence="1">
    <location>
        <begin position="12"/>
        <end position="34"/>
    </location>
</feature>
<dbReference type="AlphaFoldDB" id="A0A136KL13"/>
<sequence length="241" mass="28117">MKESDQGKTKAVNILISSASLFIALLILPPLIIIKLPQYFFARFSALNVYDNFPGLNHAFLNSKFQEILMFVHNSNADFDISFFSVKDYLHMLDVSQLTIYAHLVLIIALITFLLNLLANKSKALVMIKTSVHYLLALFFVLAIITSLLFRQLFIIFHQISFSNDYWLLDPKRSMLIRFLPEEVFEEIVVISILSTISLLVIIYFFVILRLQWIKKLQNKKKNFNYWWTLNTGTCCNFRIT</sequence>
<organism evidence="2 3">
    <name type="scientific">candidate division WS6 bacterium OLB21</name>
    <dbReference type="NCBI Taxonomy" id="1617427"/>
    <lineage>
        <taxon>Bacteria</taxon>
        <taxon>Candidatus Dojkabacteria</taxon>
    </lineage>
</organism>
<name>A0A136KL13_9BACT</name>
<reference evidence="2 3" key="1">
    <citation type="submission" date="2015-02" db="EMBL/GenBank/DDBJ databases">
        <title>Improved understanding of the partial-nitritation anammox process through 23 genomes representing the majority of the microbial community.</title>
        <authorList>
            <person name="Speth D.R."/>
            <person name="In T Zandt M."/>
            <person name="Guerrero Cruz S."/>
            <person name="Jetten M.S."/>
            <person name="Dutilh B.E."/>
        </authorList>
    </citation>
    <scope>NUCLEOTIDE SEQUENCE [LARGE SCALE GENOMIC DNA]</scope>
    <source>
        <strain evidence="2">OLB21</strain>
    </source>
</reference>
<keyword evidence="1" id="KW-0812">Transmembrane</keyword>
<evidence type="ECO:0008006" key="4">
    <source>
        <dbReference type="Google" id="ProtNLM"/>
    </source>
</evidence>
<dbReference type="EMBL" id="JYPD01000008">
    <property type="protein sequence ID" value="KXK10136.1"/>
    <property type="molecule type" value="Genomic_DNA"/>
</dbReference>